<sequence>MANERMFTIVINEPPTAPKGLEVHPVNWRAKKCGETGPDQHGERTMLHRRGHRILNIIISICVVGFFVVVLKGPSTDSILLETPSFPLLPDVQLRGIKDLEVNLVNDTISDYEGDMDLTSWPFFGNRFS</sequence>
<reference evidence="3" key="2">
    <citation type="submission" date="2017-02" db="UniProtKB">
        <authorList>
            <consortium name="WormBaseParasite"/>
        </authorList>
    </citation>
    <scope>IDENTIFICATION</scope>
</reference>
<keyword evidence="2" id="KW-1185">Reference proteome</keyword>
<name>A0A0K0CX80_ANGCA</name>
<evidence type="ECO:0000256" key="1">
    <source>
        <dbReference type="SAM" id="Phobius"/>
    </source>
</evidence>
<organism evidence="2 3">
    <name type="scientific">Angiostrongylus cantonensis</name>
    <name type="common">Rat lungworm</name>
    <dbReference type="NCBI Taxonomy" id="6313"/>
    <lineage>
        <taxon>Eukaryota</taxon>
        <taxon>Metazoa</taxon>
        <taxon>Ecdysozoa</taxon>
        <taxon>Nematoda</taxon>
        <taxon>Chromadorea</taxon>
        <taxon>Rhabditida</taxon>
        <taxon>Rhabditina</taxon>
        <taxon>Rhabditomorpha</taxon>
        <taxon>Strongyloidea</taxon>
        <taxon>Metastrongylidae</taxon>
        <taxon>Angiostrongylus</taxon>
    </lineage>
</organism>
<keyword evidence="1" id="KW-0472">Membrane</keyword>
<dbReference type="STRING" id="6313.A0A0K0CX80"/>
<keyword evidence="1" id="KW-1133">Transmembrane helix</keyword>
<proteinExistence type="predicted"/>
<dbReference type="Proteomes" id="UP000035642">
    <property type="component" value="Unassembled WGS sequence"/>
</dbReference>
<protein>
    <submittedName>
        <fullName evidence="3">Transmembrane protein</fullName>
    </submittedName>
</protein>
<evidence type="ECO:0000313" key="3">
    <source>
        <dbReference type="WBParaSite" id="ACAC_0000214801-mRNA-1"/>
    </source>
</evidence>
<evidence type="ECO:0000313" key="2">
    <source>
        <dbReference type="Proteomes" id="UP000035642"/>
    </source>
</evidence>
<keyword evidence="1" id="KW-0812">Transmembrane</keyword>
<dbReference type="AlphaFoldDB" id="A0A0K0CX80"/>
<accession>A0A0K0CX80</accession>
<dbReference type="WBParaSite" id="ACAC_0000214801-mRNA-1">
    <property type="protein sequence ID" value="ACAC_0000214801-mRNA-1"/>
    <property type="gene ID" value="ACAC_0000214801"/>
</dbReference>
<feature type="transmembrane region" description="Helical" evidence="1">
    <location>
        <begin position="54"/>
        <end position="71"/>
    </location>
</feature>
<reference evidence="2" key="1">
    <citation type="submission" date="2012-09" db="EMBL/GenBank/DDBJ databases">
        <authorList>
            <person name="Martin A.A."/>
        </authorList>
    </citation>
    <scope>NUCLEOTIDE SEQUENCE</scope>
</reference>